<evidence type="ECO:0000256" key="1">
    <source>
        <dbReference type="SAM" id="Phobius"/>
    </source>
</evidence>
<organism evidence="2 3">
    <name type="scientific">Streptococcus thermophilus M17PTZA496</name>
    <dbReference type="NCBI Taxonomy" id="1433289"/>
    <lineage>
        <taxon>Bacteria</taxon>
        <taxon>Bacillati</taxon>
        <taxon>Bacillota</taxon>
        <taxon>Bacilli</taxon>
        <taxon>Lactobacillales</taxon>
        <taxon>Streptococcaceae</taxon>
        <taxon>Streptococcus</taxon>
    </lineage>
</organism>
<feature type="transmembrane region" description="Helical" evidence="1">
    <location>
        <begin position="27"/>
        <end position="50"/>
    </location>
</feature>
<dbReference type="EMBL" id="AZJT01000067">
    <property type="protein sequence ID" value="ETW88249.1"/>
    <property type="molecule type" value="Genomic_DNA"/>
</dbReference>
<evidence type="ECO:0000313" key="3">
    <source>
        <dbReference type="Proteomes" id="UP000024559"/>
    </source>
</evidence>
<dbReference type="HOGENOM" id="CLU_2496691_0_0_9"/>
<dbReference type="Proteomes" id="UP000024559">
    <property type="component" value="Chromosome"/>
</dbReference>
<keyword evidence="1" id="KW-0812">Transmembrane</keyword>
<sequence length="86" mass="9344">MSIIYQFISYGKAAKLANPAMAKGKKILIIAGIVVVVLALAGYGFGFYYYSRGQVADRYEAATYGKFDSYASNHNTTPDGVSDIFL</sequence>
<evidence type="ECO:0000313" key="2">
    <source>
        <dbReference type="EMBL" id="ETW88249.1"/>
    </source>
</evidence>
<keyword evidence="1" id="KW-0472">Membrane</keyword>
<name>A0A0E2QFH7_STRTR</name>
<proteinExistence type="predicted"/>
<accession>A0A0E2QFH7</accession>
<keyword evidence="1" id="KW-1133">Transmembrane helix</keyword>
<gene>
    <name evidence="2" type="ORF">X841_09730</name>
</gene>
<comment type="caution">
    <text evidence="2">The sequence shown here is derived from an EMBL/GenBank/DDBJ whole genome shotgun (WGS) entry which is preliminary data.</text>
</comment>
<reference evidence="3" key="1">
    <citation type="submission" date="2013-12" db="EMBL/GenBank/DDBJ databases">
        <title>Genome sequences of Streptococcus thermophilus strains MTH17CL396 and M17PTZA496 isolated from Fontina cheese in Valle d'Aosta region (Italy).</title>
        <authorList>
            <person name="Treu L."/>
            <person name="Giacomini A."/>
            <person name="Corich V."/>
            <person name="Vendramin V."/>
            <person name="Bovo B."/>
        </authorList>
    </citation>
    <scope>NUCLEOTIDE SEQUENCE [LARGE SCALE GENOMIC DNA]</scope>
    <source>
        <strain evidence="3">M17PTZA496</strain>
    </source>
</reference>
<dbReference type="PATRIC" id="fig|1433289.7.peg.2019"/>
<dbReference type="RefSeq" id="WP_223899633.1">
    <property type="nucleotide sequence ID" value="NZ_CM002372.1"/>
</dbReference>
<dbReference type="AlphaFoldDB" id="A0A0E2QFH7"/>
<protein>
    <submittedName>
        <fullName evidence="2">Uncharacterized protein</fullName>
    </submittedName>
</protein>